<feature type="coiled-coil region" evidence="1">
    <location>
        <begin position="88"/>
        <end position="115"/>
    </location>
</feature>
<comment type="caution">
    <text evidence="2">The sequence shown here is derived from an EMBL/GenBank/DDBJ whole genome shotgun (WGS) entry which is preliminary data.</text>
</comment>
<organism evidence="2 3">
    <name type="scientific">Heracleum sosnowskyi</name>
    <dbReference type="NCBI Taxonomy" id="360622"/>
    <lineage>
        <taxon>Eukaryota</taxon>
        <taxon>Viridiplantae</taxon>
        <taxon>Streptophyta</taxon>
        <taxon>Embryophyta</taxon>
        <taxon>Tracheophyta</taxon>
        <taxon>Spermatophyta</taxon>
        <taxon>Magnoliopsida</taxon>
        <taxon>eudicotyledons</taxon>
        <taxon>Gunneridae</taxon>
        <taxon>Pentapetalae</taxon>
        <taxon>asterids</taxon>
        <taxon>campanulids</taxon>
        <taxon>Apiales</taxon>
        <taxon>Apiaceae</taxon>
        <taxon>Apioideae</taxon>
        <taxon>apioid superclade</taxon>
        <taxon>Tordylieae</taxon>
        <taxon>Tordyliinae</taxon>
        <taxon>Heracleum</taxon>
    </lineage>
</organism>
<keyword evidence="3" id="KW-1185">Reference proteome</keyword>
<accession>A0AAD8IAL8</accession>
<dbReference type="AlphaFoldDB" id="A0AAD8IAL8"/>
<sequence>MANFGDENNVDGLSDVDDEVPALAGMVIGSPENVPMAKFLEIFAELGREREAREAAEASKSDLQVSLDQLKVLAHEAVRKCNKNKIERDEALQEKKEALKAIEELSAKLFEATKARDEAIRSKDCLRSEIETAAQMLVIGIDKISGKIINFNGFTSGLPRSQKYTGLQAVAYGVIKRTNEIVEELLRRIDLSSKSMLEAREQMEQRSYEIAIEFSQLEAALGGLSKELAEKSTHVEKIETYIAGKDNRISELEREMLEKQTSADSEVSELRKLVDEFKEQRSLMVDQLGYVPKIHDQMNKVIKIADGDELELRSKSVTSLLLTHDTDKDSNICASLGGMELIYKLSKSAVKKMAELADDRNYEVKRLNDAVSQLVKEKDYIGRLLRSATSRMSPDLLSKTNELSKFEESVSGDVAFDCKFHNYLQGVAEPVNMDKTVPQMAYSLEKIIKQSQLEFIDVQHIVDKQRAEMCLLKQHVEGQAKEIIQWKQNTKDIEEKERVANENVEGLMMDIAAAEEEITRWKVAAEQEADAGKAVEKDFLAQLSTLGLELKEAKKDVEESEKKLKLKDQIADAAIAARDAAENSLRLADSRTSRIRGKVEELSCQLDNQEACRFGQNRPRYVCWPLQWLGLKFIVQHQPADAQKESSNEMELSEPLM</sequence>
<protein>
    <submittedName>
        <fullName evidence="2">E3 ubiquitin-protein ligase RGLG2-like</fullName>
    </submittedName>
</protein>
<dbReference type="PANTHER" id="PTHR34937">
    <property type="entry name" value="OS08G0559800 PROTEIN"/>
    <property type="match status" value="1"/>
</dbReference>
<reference evidence="2" key="2">
    <citation type="submission" date="2023-05" db="EMBL/GenBank/DDBJ databases">
        <authorList>
            <person name="Schelkunov M.I."/>
        </authorList>
    </citation>
    <scope>NUCLEOTIDE SEQUENCE</scope>
    <source>
        <strain evidence="2">Hsosn_3</strain>
        <tissue evidence="2">Leaf</tissue>
    </source>
</reference>
<dbReference type="PANTHER" id="PTHR34937:SF1">
    <property type="entry name" value="PARAMYOSIN"/>
    <property type="match status" value="1"/>
</dbReference>
<reference evidence="2" key="1">
    <citation type="submission" date="2023-02" db="EMBL/GenBank/DDBJ databases">
        <title>Genome of toxic invasive species Heracleum sosnowskyi carries increased number of genes despite the absence of recent whole-genome duplications.</title>
        <authorList>
            <person name="Schelkunov M."/>
            <person name="Shtratnikova V."/>
            <person name="Makarenko M."/>
            <person name="Klepikova A."/>
            <person name="Omelchenko D."/>
            <person name="Novikova G."/>
            <person name="Obukhova E."/>
            <person name="Bogdanov V."/>
            <person name="Penin A."/>
            <person name="Logacheva M."/>
        </authorList>
    </citation>
    <scope>NUCLEOTIDE SEQUENCE</scope>
    <source>
        <strain evidence="2">Hsosn_3</strain>
        <tissue evidence="2">Leaf</tissue>
    </source>
</reference>
<name>A0AAD8IAL8_9APIA</name>
<keyword evidence="1" id="KW-0175">Coiled coil</keyword>
<proteinExistence type="predicted"/>
<dbReference type="EMBL" id="JAUIZM010000006">
    <property type="protein sequence ID" value="KAK1381536.1"/>
    <property type="molecule type" value="Genomic_DNA"/>
</dbReference>
<evidence type="ECO:0000313" key="2">
    <source>
        <dbReference type="EMBL" id="KAK1381536.1"/>
    </source>
</evidence>
<evidence type="ECO:0000256" key="1">
    <source>
        <dbReference type="SAM" id="Coils"/>
    </source>
</evidence>
<feature type="coiled-coil region" evidence="1">
    <location>
        <begin position="543"/>
        <end position="570"/>
    </location>
</feature>
<dbReference type="Proteomes" id="UP001237642">
    <property type="component" value="Unassembled WGS sequence"/>
</dbReference>
<gene>
    <name evidence="2" type="ORF">POM88_028280</name>
</gene>
<dbReference type="InterPro" id="IPR040300">
    <property type="entry name" value="At3g49055-like"/>
</dbReference>
<evidence type="ECO:0000313" key="3">
    <source>
        <dbReference type="Proteomes" id="UP001237642"/>
    </source>
</evidence>